<evidence type="ECO:0000256" key="9">
    <source>
        <dbReference type="SAM" id="Phobius"/>
    </source>
</evidence>
<evidence type="ECO:0000256" key="5">
    <source>
        <dbReference type="ARBA" id="ARBA00023040"/>
    </source>
</evidence>
<gene>
    <name evidence="11" type="ORF">TRIADDRAFT_31690</name>
</gene>
<dbReference type="CTD" id="6758126"/>
<evidence type="ECO:0000259" key="10">
    <source>
        <dbReference type="PROSITE" id="PS50262"/>
    </source>
</evidence>
<keyword evidence="3 9" id="KW-0812">Transmembrane</keyword>
<dbReference type="GO" id="GO:0007186">
    <property type="term" value="P:G protein-coupled receptor signaling pathway"/>
    <property type="evidence" value="ECO:0000318"/>
    <property type="project" value="GO_Central"/>
</dbReference>
<reference evidence="11 12" key="1">
    <citation type="journal article" date="2008" name="Nature">
        <title>The Trichoplax genome and the nature of placozoans.</title>
        <authorList>
            <person name="Srivastava M."/>
            <person name="Begovic E."/>
            <person name="Chapman J."/>
            <person name="Putnam N.H."/>
            <person name="Hellsten U."/>
            <person name="Kawashima T."/>
            <person name="Kuo A."/>
            <person name="Mitros T."/>
            <person name="Salamov A."/>
            <person name="Carpenter M.L."/>
            <person name="Signorovitch A.Y."/>
            <person name="Moreno M.A."/>
            <person name="Kamm K."/>
            <person name="Grimwood J."/>
            <person name="Schmutz J."/>
            <person name="Shapiro H."/>
            <person name="Grigoriev I.V."/>
            <person name="Buss L.W."/>
            <person name="Schierwater B."/>
            <person name="Dellaporta S.L."/>
            <person name="Rokhsar D.S."/>
        </authorList>
    </citation>
    <scope>NUCLEOTIDE SEQUENCE [LARGE SCALE GENOMIC DNA]</scope>
    <source>
        <strain evidence="11 12">Grell-BS-1999</strain>
    </source>
</reference>
<dbReference type="GO" id="GO:0004930">
    <property type="term" value="F:G protein-coupled receptor activity"/>
    <property type="evidence" value="ECO:0000318"/>
    <property type="project" value="GO_Central"/>
</dbReference>
<organism evidence="11 12">
    <name type="scientific">Trichoplax adhaerens</name>
    <name type="common">Trichoplax reptans</name>
    <dbReference type="NCBI Taxonomy" id="10228"/>
    <lineage>
        <taxon>Eukaryota</taxon>
        <taxon>Metazoa</taxon>
        <taxon>Placozoa</taxon>
        <taxon>Uniplacotomia</taxon>
        <taxon>Trichoplacea</taxon>
        <taxon>Trichoplacidae</taxon>
        <taxon>Trichoplax</taxon>
    </lineage>
</organism>
<dbReference type="EMBL" id="DS985259">
    <property type="protein sequence ID" value="EDV20487.1"/>
    <property type="molecule type" value="Genomic_DNA"/>
</dbReference>
<evidence type="ECO:0000256" key="3">
    <source>
        <dbReference type="ARBA" id="ARBA00022692"/>
    </source>
</evidence>
<evidence type="ECO:0000256" key="1">
    <source>
        <dbReference type="ARBA" id="ARBA00004651"/>
    </source>
</evidence>
<dbReference type="AlphaFoldDB" id="B3S9J5"/>
<dbReference type="Proteomes" id="UP000009022">
    <property type="component" value="Unassembled WGS sequence"/>
</dbReference>
<keyword evidence="6 9" id="KW-0472">Membrane</keyword>
<dbReference type="InterPro" id="IPR017452">
    <property type="entry name" value="GPCR_Rhodpsn_7TM"/>
</dbReference>
<evidence type="ECO:0000256" key="2">
    <source>
        <dbReference type="ARBA" id="ARBA00022475"/>
    </source>
</evidence>
<name>B3S9J5_TRIAD</name>
<feature type="domain" description="G-protein coupled receptors family 1 profile" evidence="10">
    <location>
        <begin position="1"/>
        <end position="178"/>
    </location>
</feature>
<keyword evidence="7" id="KW-0675">Receptor</keyword>
<dbReference type="SUPFAM" id="SSF81321">
    <property type="entry name" value="Family A G protein-coupled receptor-like"/>
    <property type="match status" value="1"/>
</dbReference>
<evidence type="ECO:0000313" key="12">
    <source>
        <dbReference type="Proteomes" id="UP000009022"/>
    </source>
</evidence>
<dbReference type="CDD" id="cd00637">
    <property type="entry name" value="7tm_classA_rhodopsin-like"/>
    <property type="match status" value="1"/>
</dbReference>
<dbReference type="PhylomeDB" id="B3S9J5"/>
<sequence>MANINLHLCLISAERYVFVMYPFNYHKIVNRLNVIIALVAVWLLPIFVMMGSFFYLINDAICLTITLGLLYFIPLFTIVTVYVRIFVLIQSHGSRGQQTESKDRARLAKNSKAIRQMVILIGVFFICWTPFAICSLCFLWISAYINQSLFLAQYNMAWAVFVLRYLAYCYPLFHPVLYCYFNAHIKLEALRIYYKLIGKEEAYRRLLHTMHGTTSFYMERKSTTTM</sequence>
<dbReference type="Pfam" id="PF00001">
    <property type="entry name" value="7tm_1"/>
    <property type="match status" value="1"/>
</dbReference>
<evidence type="ECO:0000256" key="6">
    <source>
        <dbReference type="ARBA" id="ARBA00023136"/>
    </source>
</evidence>
<keyword evidence="5" id="KW-0297">G-protein coupled receptor</keyword>
<evidence type="ECO:0000256" key="4">
    <source>
        <dbReference type="ARBA" id="ARBA00022989"/>
    </source>
</evidence>
<dbReference type="PRINTS" id="PR00237">
    <property type="entry name" value="GPCRRHODOPSN"/>
</dbReference>
<dbReference type="GeneID" id="6758126"/>
<dbReference type="GO" id="GO:0005886">
    <property type="term" value="C:plasma membrane"/>
    <property type="evidence" value="ECO:0000318"/>
    <property type="project" value="GO_Central"/>
</dbReference>
<dbReference type="Gene3D" id="1.20.1070.10">
    <property type="entry name" value="Rhodopsin 7-helix transmembrane proteins"/>
    <property type="match status" value="1"/>
</dbReference>
<evidence type="ECO:0000313" key="11">
    <source>
        <dbReference type="EMBL" id="EDV20487.1"/>
    </source>
</evidence>
<dbReference type="PANTHER" id="PTHR24249">
    <property type="entry name" value="HISTAMINE RECEPTOR-RELATED G-PROTEIN COUPLED RECEPTOR"/>
    <property type="match status" value="1"/>
</dbReference>
<keyword evidence="8" id="KW-0807">Transducer</keyword>
<dbReference type="PROSITE" id="PS50262">
    <property type="entry name" value="G_PROTEIN_RECEP_F1_2"/>
    <property type="match status" value="1"/>
</dbReference>
<evidence type="ECO:0000256" key="8">
    <source>
        <dbReference type="ARBA" id="ARBA00023224"/>
    </source>
</evidence>
<dbReference type="InterPro" id="IPR050569">
    <property type="entry name" value="TAAR"/>
</dbReference>
<proteinExistence type="predicted"/>
<keyword evidence="4 9" id="KW-1133">Transmembrane helix</keyword>
<dbReference type="InterPro" id="IPR000276">
    <property type="entry name" value="GPCR_Rhodpsn"/>
</dbReference>
<dbReference type="HOGENOM" id="CLU_1226227_0_0_1"/>
<protein>
    <recommendedName>
        <fullName evidence="10">G-protein coupled receptors family 1 profile domain-containing protein</fullName>
    </recommendedName>
</protein>
<dbReference type="GO" id="GO:0032870">
    <property type="term" value="P:cellular response to hormone stimulus"/>
    <property type="evidence" value="ECO:0000318"/>
    <property type="project" value="GO_Central"/>
</dbReference>
<dbReference type="KEGG" id="tad:TRIADDRAFT_31690"/>
<dbReference type="RefSeq" id="XP_002116913.1">
    <property type="nucleotide sequence ID" value="XM_002116877.1"/>
</dbReference>
<dbReference type="PANTHER" id="PTHR24249:SF372">
    <property type="entry name" value="G-PROTEIN COUPLED RECEPTORS FAMILY 1 PROFILE DOMAIN-CONTAINING PROTEIN"/>
    <property type="match status" value="1"/>
</dbReference>
<feature type="transmembrane region" description="Helical" evidence="9">
    <location>
        <begin position="157"/>
        <end position="181"/>
    </location>
</feature>
<feature type="transmembrane region" description="Helical" evidence="9">
    <location>
        <begin position="34"/>
        <end position="57"/>
    </location>
</feature>
<keyword evidence="2" id="KW-1003">Cell membrane</keyword>
<dbReference type="eggNOG" id="KOG3656">
    <property type="taxonomic scope" value="Eukaryota"/>
</dbReference>
<accession>B3S9J5</accession>
<feature type="transmembrane region" description="Helical" evidence="9">
    <location>
        <begin position="69"/>
        <end position="89"/>
    </location>
</feature>
<dbReference type="InParanoid" id="B3S9J5"/>
<feature type="transmembrane region" description="Helical" evidence="9">
    <location>
        <begin position="118"/>
        <end position="145"/>
    </location>
</feature>
<keyword evidence="12" id="KW-1185">Reference proteome</keyword>
<dbReference type="OrthoDB" id="5959645at2759"/>
<comment type="subcellular location">
    <subcellularLocation>
        <location evidence="1">Cell membrane</location>
        <topology evidence="1">Multi-pass membrane protein</topology>
    </subcellularLocation>
</comment>
<evidence type="ECO:0000256" key="7">
    <source>
        <dbReference type="ARBA" id="ARBA00023170"/>
    </source>
</evidence>